<organism evidence="7 8">
    <name type="scientific">Camellia sinensis</name>
    <name type="common">Tea plant</name>
    <name type="synonym">Thea sinensis</name>
    <dbReference type="NCBI Taxonomy" id="4442"/>
    <lineage>
        <taxon>Eukaryota</taxon>
        <taxon>Viridiplantae</taxon>
        <taxon>Streptophyta</taxon>
        <taxon>Embryophyta</taxon>
        <taxon>Tracheophyta</taxon>
        <taxon>Spermatophyta</taxon>
        <taxon>Magnoliopsida</taxon>
        <taxon>eudicotyledons</taxon>
        <taxon>Gunneridae</taxon>
        <taxon>Pentapetalae</taxon>
        <taxon>asterids</taxon>
        <taxon>Ericales</taxon>
        <taxon>Theaceae</taxon>
        <taxon>Camellia</taxon>
    </lineage>
</organism>
<evidence type="ECO:0000256" key="2">
    <source>
        <dbReference type="ARBA" id="ARBA00008025"/>
    </source>
</evidence>
<evidence type="ECO:0000256" key="4">
    <source>
        <dbReference type="SAM" id="MobiDB-lite"/>
    </source>
</evidence>
<evidence type="ECO:0000259" key="6">
    <source>
        <dbReference type="PROSITE" id="PS50859"/>
    </source>
</evidence>
<dbReference type="PANTHER" id="PTHR47461">
    <property type="entry name" value="PHYTOLONGIN PHYL1.2"/>
    <property type="match status" value="1"/>
</dbReference>
<name>A0A7J7H2C7_CAMSI</name>
<feature type="region of interest" description="Disordered" evidence="4">
    <location>
        <begin position="143"/>
        <end position="189"/>
    </location>
</feature>
<dbReference type="SMART" id="SM01270">
    <property type="entry name" value="Longin"/>
    <property type="match status" value="1"/>
</dbReference>
<feature type="region of interest" description="Disordered" evidence="4">
    <location>
        <begin position="219"/>
        <end position="249"/>
    </location>
</feature>
<evidence type="ECO:0000256" key="3">
    <source>
        <dbReference type="ARBA" id="ARBA00023136"/>
    </source>
</evidence>
<gene>
    <name evidence="7" type="ORF">HYC85_016943</name>
</gene>
<comment type="similarity">
    <text evidence="2">Belongs to the synaptobrevin family.</text>
</comment>
<evidence type="ECO:0000256" key="5">
    <source>
        <dbReference type="SAM" id="Phobius"/>
    </source>
</evidence>
<evidence type="ECO:0000313" key="7">
    <source>
        <dbReference type="EMBL" id="KAF5946715.1"/>
    </source>
</evidence>
<dbReference type="AlphaFoldDB" id="A0A7J7H2C7"/>
<protein>
    <recommendedName>
        <fullName evidence="6">Longin domain-containing protein</fullName>
    </recommendedName>
</protein>
<dbReference type="EMBL" id="JACBKZ010000007">
    <property type="protein sequence ID" value="KAF5946715.1"/>
    <property type="molecule type" value="Genomic_DNA"/>
</dbReference>
<feature type="compositionally biased region" description="Basic residues" evidence="4">
    <location>
        <begin position="179"/>
        <end position="189"/>
    </location>
</feature>
<feature type="compositionally biased region" description="Polar residues" evidence="4">
    <location>
        <begin position="220"/>
        <end position="230"/>
    </location>
</feature>
<keyword evidence="5" id="KW-1133">Transmembrane helix</keyword>
<feature type="transmembrane region" description="Helical" evidence="5">
    <location>
        <begin position="264"/>
        <end position="283"/>
    </location>
</feature>
<dbReference type="InterPro" id="IPR011012">
    <property type="entry name" value="Longin-like_dom_sf"/>
</dbReference>
<dbReference type="Proteomes" id="UP000593564">
    <property type="component" value="Unassembled WGS sequence"/>
</dbReference>
<dbReference type="InterPro" id="IPR044783">
    <property type="entry name" value="PHYL"/>
</dbReference>
<keyword evidence="3 5" id="KW-0472">Membrane</keyword>
<comment type="caution">
    <text evidence="7">The sequence shown here is derived from an EMBL/GenBank/DDBJ whole genome shotgun (WGS) entry which is preliminary data.</text>
</comment>
<reference evidence="8" key="1">
    <citation type="journal article" date="2020" name="Nat. Commun.">
        <title>Genome assembly of wild tea tree DASZ reveals pedigree and selection history of tea varieties.</title>
        <authorList>
            <person name="Zhang W."/>
            <person name="Zhang Y."/>
            <person name="Qiu H."/>
            <person name="Guo Y."/>
            <person name="Wan H."/>
            <person name="Zhang X."/>
            <person name="Scossa F."/>
            <person name="Alseekh S."/>
            <person name="Zhang Q."/>
            <person name="Wang P."/>
            <person name="Xu L."/>
            <person name="Schmidt M.H."/>
            <person name="Jia X."/>
            <person name="Li D."/>
            <person name="Zhu A."/>
            <person name="Guo F."/>
            <person name="Chen W."/>
            <person name="Ni D."/>
            <person name="Usadel B."/>
            <person name="Fernie A.R."/>
            <person name="Wen W."/>
        </authorList>
    </citation>
    <scope>NUCLEOTIDE SEQUENCE [LARGE SCALE GENOMIC DNA]</scope>
    <source>
        <strain evidence="8">cv. G240</strain>
    </source>
</reference>
<keyword evidence="5" id="KW-0812">Transmembrane</keyword>
<dbReference type="PROSITE" id="PS50859">
    <property type="entry name" value="LONGIN"/>
    <property type="match status" value="1"/>
</dbReference>
<evidence type="ECO:0000256" key="1">
    <source>
        <dbReference type="ARBA" id="ARBA00004370"/>
    </source>
</evidence>
<sequence>MGSIEKTVYYCCVSKSKAMGGRILYAYSGGEHEIESMAALCLEKVPPYHKWYFQTMGKKTFGFLIEEGYVYFAIVAEGIGNSGILQFLERVRDEFRKAAKKGSSRSMSSLSSLCIQEQLVPVIHRLITSIEHVSQTSNEWPAEASFPHHHAGLSPSPTNDANGQTEIAASTKAPLLGKSSKHEKSRKKMMMKDHVIAMRDIELEEHRKSTDRVVKVDTGTLDSNSQSGAVSGNAAVPKDMGPSLMRTRSGNQNMRKKWCRQVRIVLAIDAAVCLVMLVIWLIVCGGTKCLH</sequence>
<evidence type="ECO:0000313" key="8">
    <source>
        <dbReference type="Proteomes" id="UP000593564"/>
    </source>
</evidence>
<feature type="compositionally biased region" description="Polar residues" evidence="4">
    <location>
        <begin position="155"/>
        <end position="168"/>
    </location>
</feature>
<dbReference type="GO" id="GO:0016020">
    <property type="term" value="C:membrane"/>
    <property type="evidence" value="ECO:0007669"/>
    <property type="project" value="UniProtKB-SubCell"/>
</dbReference>
<keyword evidence="8" id="KW-1185">Reference proteome</keyword>
<dbReference type="InterPro" id="IPR010908">
    <property type="entry name" value="Longin_dom"/>
</dbReference>
<proteinExistence type="inferred from homology"/>
<dbReference type="PANTHER" id="PTHR47461:SF1">
    <property type="entry name" value="PHYTOLONGIN PHYL1.2"/>
    <property type="match status" value="1"/>
</dbReference>
<dbReference type="Gene3D" id="3.30.450.50">
    <property type="entry name" value="Longin domain"/>
    <property type="match status" value="1"/>
</dbReference>
<feature type="domain" description="Longin" evidence="6">
    <location>
        <begin position="12"/>
        <end position="97"/>
    </location>
</feature>
<comment type="subcellular location">
    <subcellularLocation>
        <location evidence="1">Membrane</location>
    </subcellularLocation>
</comment>
<reference evidence="7 8" key="2">
    <citation type="submission" date="2020-07" db="EMBL/GenBank/DDBJ databases">
        <title>Genome assembly of wild tea tree DASZ reveals pedigree and selection history of tea varieties.</title>
        <authorList>
            <person name="Zhang W."/>
        </authorList>
    </citation>
    <scope>NUCLEOTIDE SEQUENCE [LARGE SCALE GENOMIC DNA]</scope>
    <source>
        <strain evidence="8">cv. G240</strain>
        <tissue evidence="7">Leaf</tissue>
    </source>
</reference>
<dbReference type="SUPFAM" id="SSF64356">
    <property type="entry name" value="SNARE-like"/>
    <property type="match status" value="1"/>
</dbReference>
<accession>A0A7J7H2C7</accession>